<dbReference type="Gene3D" id="3.50.50.60">
    <property type="entry name" value="FAD/NAD(P)-binding domain"/>
    <property type="match status" value="1"/>
</dbReference>
<gene>
    <name evidence="2" type="ORF">HG535_0G03510</name>
</gene>
<proteinExistence type="predicted"/>
<dbReference type="Pfam" id="PF01593">
    <property type="entry name" value="Amino_oxidase"/>
    <property type="match status" value="1"/>
</dbReference>
<dbReference type="InterPro" id="IPR002937">
    <property type="entry name" value="Amino_oxidase"/>
</dbReference>
<sequence>MGVQEKSVVIIGAGISGLKAAAQLYGGGVKECVLLEARNRIGGRLNTVSGYKGRKYDMGASWHHDTIVNKLFLEEAELAKTSGQKRFVFDDDYPILIDDFRGRIDYNEDLYLEILDNELATFVDFEYRQKLGTPDCSFRDIILKYLFEKREFLTDDQIKYLPEVSRYLELWHGISWDKISAKDSFFGHQGRNALVLHYDKIVERIGRSFPQDWIKLDTEVKAIRREGNSVVVSTKGGGQYKADYVIVTVPQSILKLSLDNDVDVEGKIEFDPPLNSRIKTAFNTISYGSLGKVVFEFEKCLWSTKSTKIVTLAHAKDEIVSQVRNAANWQQLVGSSFAQRSVSPDSVWNFPLLFVNLAKSTGVPSFVMLMQEPLTQFVESLKGDKNRIFKFFNPVLDRLMDVLGAGQVVNEMHSDRVDSTNPVLKNIIVTNWSNDPFSLGAYSACHPGDEPLDMVTALTAGQDSRIRFAGEHTIMDGAGCAYGAYEAGIREANYVLENTNP</sequence>
<name>A0A7H9B6W9_ZYGMR</name>
<evidence type="ECO:0000313" key="3">
    <source>
        <dbReference type="Proteomes" id="UP000509704"/>
    </source>
</evidence>
<dbReference type="InterPro" id="IPR050281">
    <property type="entry name" value="Flavin_monoamine_oxidase"/>
</dbReference>
<dbReference type="GeneID" id="59238251"/>
<evidence type="ECO:0000313" key="2">
    <source>
        <dbReference type="EMBL" id="QLG74468.1"/>
    </source>
</evidence>
<evidence type="ECO:0000259" key="1">
    <source>
        <dbReference type="Pfam" id="PF01593"/>
    </source>
</evidence>
<organism evidence="2 3">
    <name type="scientific">Zygotorulaspora mrakii</name>
    <name type="common">Zygosaccharomyces mrakii</name>
    <dbReference type="NCBI Taxonomy" id="42260"/>
    <lineage>
        <taxon>Eukaryota</taxon>
        <taxon>Fungi</taxon>
        <taxon>Dikarya</taxon>
        <taxon>Ascomycota</taxon>
        <taxon>Saccharomycotina</taxon>
        <taxon>Saccharomycetes</taxon>
        <taxon>Saccharomycetales</taxon>
        <taxon>Saccharomycetaceae</taxon>
        <taxon>Zygotorulaspora</taxon>
    </lineage>
</organism>
<dbReference type="PANTHER" id="PTHR10742">
    <property type="entry name" value="FLAVIN MONOAMINE OXIDASE"/>
    <property type="match status" value="1"/>
</dbReference>
<dbReference type="KEGG" id="zmk:HG535_0G03510"/>
<dbReference type="Gene3D" id="3.90.660.10">
    <property type="match status" value="1"/>
</dbReference>
<dbReference type="Proteomes" id="UP000509704">
    <property type="component" value="Chromosome 7"/>
</dbReference>
<dbReference type="GO" id="GO:0016491">
    <property type="term" value="F:oxidoreductase activity"/>
    <property type="evidence" value="ECO:0007669"/>
    <property type="project" value="InterPro"/>
</dbReference>
<dbReference type="PANTHER" id="PTHR10742:SF410">
    <property type="entry name" value="LYSINE-SPECIFIC HISTONE DEMETHYLASE 2"/>
    <property type="match status" value="1"/>
</dbReference>
<feature type="domain" description="Amine oxidase" evidence="1">
    <location>
        <begin position="15"/>
        <end position="496"/>
    </location>
</feature>
<dbReference type="OrthoDB" id="5046242at2759"/>
<dbReference type="SUPFAM" id="SSF54373">
    <property type="entry name" value="FAD-linked reductases, C-terminal domain"/>
    <property type="match status" value="1"/>
</dbReference>
<protein>
    <recommendedName>
        <fullName evidence="1">Amine oxidase domain-containing protein</fullName>
    </recommendedName>
</protein>
<accession>A0A7H9B6W9</accession>
<dbReference type="SUPFAM" id="SSF51905">
    <property type="entry name" value="FAD/NAD(P)-binding domain"/>
    <property type="match status" value="1"/>
</dbReference>
<dbReference type="InterPro" id="IPR036188">
    <property type="entry name" value="FAD/NAD-bd_sf"/>
</dbReference>
<dbReference type="AlphaFoldDB" id="A0A7H9B6W9"/>
<dbReference type="EMBL" id="CP058610">
    <property type="protein sequence ID" value="QLG74468.1"/>
    <property type="molecule type" value="Genomic_DNA"/>
</dbReference>
<dbReference type="RefSeq" id="XP_037146193.1">
    <property type="nucleotide sequence ID" value="XM_037290298.1"/>
</dbReference>
<reference evidence="2 3" key="1">
    <citation type="submission" date="2020-07" db="EMBL/GenBank/DDBJ databases">
        <title>The yeast mating-type switching endonuclease HO is a domesticated member of an unorthodox homing genetic element family.</title>
        <authorList>
            <person name="Coughlan A.Y."/>
            <person name="Lombardi L."/>
            <person name="Braun-Galleani S."/>
            <person name="Martos A.R."/>
            <person name="Galeote V."/>
            <person name="Bigey F."/>
            <person name="Dequin S."/>
            <person name="Byrne K.P."/>
            <person name="Wolfe K.H."/>
        </authorList>
    </citation>
    <scope>NUCLEOTIDE SEQUENCE [LARGE SCALE GENOMIC DNA]</scope>
    <source>
        <strain evidence="2 3">NRRL Y-6702</strain>
    </source>
</reference>
<keyword evidence="3" id="KW-1185">Reference proteome</keyword>